<accession>A0A2A9MJA8</accession>
<feature type="compositionally biased region" description="Acidic residues" evidence="1">
    <location>
        <begin position="577"/>
        <end position="598"/>
    </location>
</feature>
<dbReference type="GeneID" id="40305459"/>
<proteinExistence type="predicted"/>
<dbReference type="GO" id="GO:0016593">
    <property type="term" value="C:Cdc73/Paf1 complex"/>
    <property type="evidence" value="ECO:0007669"/>
    <property type="project" value="InterPro"/>
</dbReference>
<feature type="region of interest" description="Disordered" evidence="1">
    <location>
        <begin position="220"/>
        <end position="257"/>
    </location>
</feature>
<protein>
    <submittedName>
        <fullName evidence="2">RNA polymerase II associated Paf1 complex component PAF1</fullName>
    </submittedName>
</protein>
<dbReference type="RefSeq" id="XP_029222064.1">
    <property type="nucleotide sequence ID" value="XM_029359151.1"/>
</dbReference>
<feature type="region of interest" description="Disordered" evidence="1">
    <location>
        <begin position="1"/>
        <end position="38"/>
    </location>
</feature>
<evidence type="ECO:0000256" key="1">
    <source>
        <dbReference type="SAM" id="MobiDB-lite"/>
    </source>
</evidence>
<dbReference type="KEGG" id="bbes:BESB_003960"/>
<evidence type="ECO:0000313" key="2">
    <source>
        <dbReference type="EMBL" id="PFH38055.1"/>
    </source>
</evidence>
<name>A0A2A9MJA8_BESBE</name>
<dbReference type="OrthoDB" id="10678534at2759"/>
<keyword evidence="3" id="KW-1185">Reference proteome</keyword>
<dbReference type="EMBL" id="NWUJ01000001">
    <property type="protein sequence ID" value="PFH38055.1"/>
    <property type="molecule type" value="Genomic_DNA"/>
</dbReference>
<organism evidence="2 3">
    <name type="scientific">Besnoitia besnoiti</name>
    <name type="common">Apicomplexan protozoan</name>
    <dbReference type="NCBI Taxonomy" id="94643"/>
    <lineage>
        <taxon>Eukaryota</taxon>
        <taxon>Sar</taxon>
        <taxon>Alveolata</taxon>
        <taxon>Apicomplexa</taxon>
        <taxon>Conoidasida</taxon>
        <taxon>Coccidia</taxon>
        <taxon>Eucoccidiorida</taxon>
        <taxon>Eimeriorina</taxon>
        <taxon>Sarcocystidae</taxon>
        <taxon>Besnoitia</taxon>
    </lineage>
</organism>
<feature type="compositionally biased region" description="Basic and acidic residues" evidence="1">
    <location>
        <begin position="237"/>
        <end position="257"/>
    </location>
</feature>
<dbReference type="Proteomes" id="UP000224006">
    <property type="component" value="Chromosome I"/>
</dbReference>
<dbReference type="Pfam" id="PF03985">
    <property type="entry name" value="Paf1"/>
    <property type="match status" value="1"/>
</dbReference>
<dbReference type="InterPro" id="IPR007133">
    <property type="entry name" value="RNA_pol_II-assoc_Paf1"/>
</dbReference>
<feature type="compositionally biased region" description="Acidic residues" evidence="1">
    <location>
        <begin position="497"/>
        <end position="529"/>
    </location>
</feature>
<dbReference type="STRING" id="94643.A0A2A9MJA8"/>
<feature type="region of interest" description="Disordered" evidence="1">
    <location>
        <begin position="459"/>
        <end position="598"/>
    </location>
</feature>
<feature type="region of interest" description="Disordered" evidence="1">
    <location>
        <begin position="89"/>
        <end position="121"/>
    </location>
</feature>
<dbReference type="GO" id="GO:0006368">
    <property type="term" value="P:transcription elongation by RNA polymerase II"/>
    <property type="evidence" value="ECO:0007669"/>
    <property type="project" value="InterPro"/>
</dbReference>
<feature type="compositionally biased region" description="Basic and acidic residues" evidence="1">
    <location>
        <begin position="220"/>
        <end position="230"/>
    </location>
</feature>
<dbReference type="AlphaFoldDB" id="A0A2A9MJA8"/>
<evidence type="ECO:0000313" key="3">
    <source>
        <dbReference type="Proteomes" id="UP000224006"/>
    </source>
</evidence>
<reference evidence="2 3" key="1">
    <citation type="submission" date="2017-09" db="EMBL/GenBank/DDBJ databases">
        <title>Genome sequencing of Besnoitia besnoiti strain Bb-Ger1.</title>
        <authorList>
            <person name="Schares G."/>
            <person name="Venepally P."/>
            <person name="Lorenzi H.A."/>
        </authorList>
    </citation>
    <scope>NUCLEOTIDE SEQUENCE [LARGE SCALE GENOMIC DNA]</scope>
    <source>
        <strain evidence="2 3">Bb-Ger1</strain>
    </source>
</reference>
<feature type="compositionally biased region" description="Basic and acidic residues" evidence="1">
    <location>
        <begin position="353"/>
        <end position="376"/>
    </location>
</feature>
<feature type="compositionally biased region" description="Acidic residues" evidence="1">
    <location>
        <begin position="555"/>
        <end position="565"/>
    </location>
</feature>
<dbReference type="VEuPathDB" id="ToxoDB:BESB_003960"/>
<feature type="compositionally biased region" description="Low complexity" evidence="1">
    <location>
        <begin position="12"/>
        <end position="31"/>
    </location>
</feature>
<gene>
    <name evidence="2" type="ORF">BESB_003960</name>
</gene>
<comment type="caution">
    <text evidence="2">The sequence shown here is derived from an EMBL/GenBank/DDBJ whole genome shotgun (WGS) entry which is preliminary data.</text>
</comment>
<feature type="compositionally biased region" description="Gly residues" evidence="1">
    <location>
        <begin position="1"/>
        <end position="11"/>
    </location>
</feature>
<sequence length="598" mass="63331">MREGSRSGGAPNGASGASAPGRSGPSARPASLFLPSKNFRPTGSLAYLQTKSPYLYAPSFQVPLPRVPLAPKFCTYSFSRDKVCGKPSSLDAAAATQSSEKAPPPRNAAAPSAPAEEELEDDAGASVFDVAASLQLLQEFDVAGLLPNLINPKGYPNLLAVPPPPVSGARTPGSRPISTRPAAAFAFQHLPPEDLALVANVLPELKSQRALLAKREIRKADGEGEAEDGRGAAAKSSGDEFGKSEERSGGLKDEAGEGRADAAFGVYRHPRHPHLRPRRIFSVVPHRRLCGNDYLPVGIDLPAAELEALEAAGASTEMPPALLLVNETTRTSVSYAYYTRAAEAASRSPSAPKGEEGREGDAGGVKREESEHDKGDAWPQTKGGDGGAPLQAKYRFARDYSCPMLSKKSPTATEHSFLLILPNATADAEASVESFAYVVPLHSQRRILVKAGGNVRRPRLTVVARPPTQEEEEGREARRAAACGRGRGRKRGREFSGEEDASDSEELEGDEELAGETEPEEAAEGDAAEGPESRKRRRKGAAAEEGDGGAGADGLFDDEEEEEKEESASSSSSDSSSSEDEGEEEEEEDSSESSNEEE</sequence>
<feature type="region of interest" description="Disordered" evidence="1">
    <location>
        <begin position="344"/>
        <end position="390"/>
    </location>
</feature>